<proteinExistence type="predicted"/>
<accession>A0A3S3VFP0</accession>
<dbReference type="GO" id="GO:0032259">
    <property type="term" value="P:methylation"/>
    <property type="evidence" value="ECO:0007669"/>
    <property type="project" value="UniProtKB-KW"/>
</dbReference>
<comment type="caution">
    <text evidence="4">The sequence shown here is derived from an EMBL/GenBank/DDBJ whole genome shotgun (WGS) entry which is preliminary data.</text>
</comment>
<evidence type="ECO:0000256" key="2">
    <source>
        <dbReference type="ARBA" id="ARBA00022679"/>
    </source>
</evidence>
<protein>
    <submittedName>
        <fullName evidence="4">16S rRNA (Guanine(1207)-N(2))-methyltransferase</fullName>
    </submittedName>
</protein>
<dbReference type="PANTHER" id="PTHR47816">
    <property type="entry name" value="RIBOSOMAL RNA SMALL SUBUNIT METHYLTRANSFERASE C"/>
    <property type="match status" value="1"/>
</dbReference>
<dbReference type="PANTHER" id="PTHR47816:SF4">
    <property type="entry name" value="RIBOSOMAL RNA SMALL SUBUNIT METHYLTRANSFERASE C"/>
    <property type="match status" value="1"/>
</dbReference>
<dbReference type="InterPro" id="IPR046977">
    <property type="entry name" value="RsmC/RlmG"/>
</dbReference>
<gene>
    <name evidence="4" type="ORF">Metus_1516</name>
</gene>
<evidence type="ECO:0000259" key="3">
    <source>
        <dbReference type="Pfam" id="PF05175"/>
    </source>
</evidence>
<dbReference type="EMBL" id="RXGA01000003">
    <property type="protein sequence ID" value="RWX73542.1"/>
    <property type="molecule type" value="Genomic_DNA"/>
</dbReference>
<evidence type="ECO:0000313" key="5">
    <source>
        <dbReference type="Proteomes" id="UP000288215"/>
    </source>
</evidence>
<dbReference type="InterPro" id="IPR007848">
    <property type="entry name" value="Small_mtfrase_dom"/>
</dbReference>
<evidence type="ECO:0000256" key="1">
    <source>
        <dbReference type="ARBA" id="ARBA00022603"/>
    </source>
</evidence>
<evidence type="ECO:0000313" key="4">
    <source>
        <dbReference type="EMBL" id="RWX73542.1"/>
    </source>
</evidence>
<dbReference type="SUPFAM" id="SSF53335">
    <property type="entry name" value="S-adenosyl-L-methionine-dependent methyltransferases"/>
    <property type="match status" value="1"/>
</dbReference>
<dbReference type="Pfam" id="PF05175">
    <property type="entry name" value="MTS"/>
    <property type="match status" value="1"/>
</dbReference>
<sequence>MDQRASHYYDTKPAQPKRRFLIKLNIRGQFLEFASSSGVFSKDKVDLGTIVLIDSLELPDSGEVLDMGCGYGAIGIAIAKLYPAIKVTMVDVNPAAVKLVRENIERNDVKNAEVLHSDLYSLLGGRSFDAIVSNPPLAAGYKTIFPMIEGAFGHLREGGFLQIVLRKGVNAIPRKMEDVFQNVTTVSKKSGYRVFRSFKNAPGNAKIRDQHD</sequence>
<reference evidence="4 5" key="1">
    <citation type="submission" date="2018-12" db="EMBL/GenBank/DDBJ databases">
        <title>The complete genome of the methanogenic archaea of the candidate phylum Verstraetearchaeota, obtained from the metagenome of underground thermal water.</title>
        <authorList>
            <person name="Kadnikov V.V."/>
            <person name="Mardanov A.V."/>
            <person name="Beletsky A.V."/>
            <person name="Karnachuk O.V."/>
            <person name="Ravin N.V."/>
        </authorList>
    </citation>
    <scope>NUCLEOTIDE SEQUENCE [LARGE SCALE GENOMIC DNA]</scope>
    <source>
        <strain evidence="4">Ch88</strain>
    </source>
</reference>
<keyword evidence="1 4" id="KW-0489">Methyltransferase</keyword>
<dbReference type="CDD" id="cd02440">
    <property type="entry name" value="AdoMet_MTases"/>
    <property type="match status" value="1"/>
</dbReference>
<dbReference type="AlphaFoldDB" id="A0A3S3VFP0"/>
<keyword evidence="2 4" id="KW-0808">Transferase</keyword>
<dbReference type="Proteomes" id="UP000288215">
    <property type="component" value="Unassembled WGS sequence"/>
</dbReference>
<dbReference type="GO" id="GO:0008757">
    <property type="term" value="F:S-adenosylmethionine-dependent methyltransferase activity"/>
    <property type="evidence" value="ECO:0007669"/>
    <property type="project" value="InterPro"/>
</dbReference>
<dbReference type="InterPro" id="IPR029063">
    <property type="entry name" value="SAM-dependent_MTases_sf"/>
</dbReference>
<dbReference type="Gene3D" id="3.40.50.150">
    <property type="entry name" value="Vaccinia Virus protein VP39"/>
    <property type="match status" value="1"/>
</dbReference>
<organism evidence="4 5">
    <name type="scientific">Methanosuratincola subterraneus</name>
    <dbReference type="NCBI Taxonomy" id="2593994"/>
    <lineage>
        <taxon>Archaea</taxon>
        <taxon>Thermoproteota</taxon>
        <taxon>Methanosuratincolia</taxon>
        <taxon>Candidatus Methanomethylicales</taxon>
        <taxon>Candidatus Methanomethylicaceae</taxon>
        <taxon>Candidatus Methanosuratincola (ex Vanwonterghem et al. 2016)</taxon>
    </lineage>
</organism>
<name>A0A3S3VFP0_METS7</name>
<feature type="domain" description="Methyltransferase small" evidence="3">
    <location>
        <begin position="32"/>
        <end position="195"/>
    </location>
</feature>